<dbReference type="PANTHER" id="PTHR14083:SF0">
    <property type="entry name" value="YIP1D-INTERACTING FACTOR 1, ISOFORM C"/>
    <property type="match status" value="1"/>
</dbReference>
<dbReference type="GO" id="GO:0005789">
    <property type="term" value="C:endoplasmic reticulum membrane"/>
    <property type="evidence" value="ECO:0007669"/>
    <property type="project" value="UniProtKB-SubCell"/>
</dbReference>
<name>A0AAD9KHN4_9ANNE</name>
<evidence type="ECO:0000256" key="9">
    <source>
        <dbReference type="RuleBase" id="RU368073"/>
    </source>
</evidence>
<sequence>MISFRFGPEQLGMTASTALVWLIIEILVLLLSMYITNVSTDLKYYDLLAYCGYKYVGIILTVIGGLLFQSTGYYIVLLWTSICIAFFLFRALKFAIIPHTDPDGYARGNKRRLYMLLLMSLSQPLFIWWLTCHLVSG</sequence>
<feature type="transmembrane region" description="Helical" evidence="9">
    <location>
        <begin position="47"/>
        <end position="67"/>
    </location>
</feature>
<dbReference type="PANTHER" id="PTHR14083">
    <property type="entry name" value="YIP1 INTERACTING FACTOR HOMOLOG YIF1 PROTEIN"/>
    <property type="match status" value="1"/>
</dbReference>
<dbReference type="Pfam" id="PF03878">
    <property type="entry name" value="YIF1"/>
    <property type="match status" value="1"/>
</dbReference>
<dbReference type="GO" id="GO:0000139">
    <property type="term" value="C:Golgi membrane"/>
    <property type="evidence" value="ECO:0007669"/>
    <property type="project" value="UniProtKB-SubCell"/>
</dbReference>
<proteinExistence type="inferred from homology"/>
<dbReference type="GO" id="GO:0015031">
    <property type="term" value="P:protein transport"/>
    <property type="evidence" value="ECO:0007669"/>
    <property type="project" value="UniProtKB-KW"/>
</dbReference>
<dbReference type="EMBL" id="JAODUP010000001">
    <property type="protein sequence ID" value="KAK2170728.1"/>
    <property type="molecule type" value="Genomic_DNA"/>
</dbReference>
<dbReference type="GO" id="GO:0005793">
    <property type="term" value="C:endoplasmic reticulum-Golgi intermediate compartment"/>
    <property type="evidence" value="ECO:0007669"/>
    <property type="project" value="UniProtKB-UniRule"/>
</dbReference>
<keyword evidence="2 9" id="KW-0813">Transport</keyword>
<organism evidence="10 11">
    <name type="scientific">Paralvinella palmiformis</name>
    <dbReference type="NCBI Taxonomy" id="53620"/>
    <lineage>
        <taxon>Eukaryota</taxon>
        <taxon>Metazoa</taxon>
        <taxon>Spiralia</taxon>
        <taxon>Lophotrochozoa</taxon>
        <taxon>Annelida</taxon>
        <taxon>Polychaeta</taxon>
        <taxon>Sedentaria</taxon>
        <taxon>Canalipalpata</taxon>
        <taxon>Terebellida</taxon>
        <taxon>Terebelliformia</taxon>
        <taxon>Alvinellidae</taxon>
        <taxon>Paralvinella</taxon>
    </lineage>
</organism>
<keyword evidence="8 9" id="KW-0472">Membrane</keyword>
<dbReference type="GO" id="GO:0030134">
    <property type="term" value="C:COPII-coated ER to Golgi transport vesicle"/>
    <property type="evidence" value="ECO:0007669"/>
    <property type="project" value="TreeGrafter"/>
</dbReference>
<feature type="transmembrane region" description="Helical" evidence="9">
    <location>
        <begin position="12"/>
        <end position="35"/>
    </location>
</feature>
<keyword evidence="11" id="KW-1185">Reference proteome</keyword>
<dbReference type="Proteomes" id="UP001208570">
    <property type="component" value="Unassembled WGS sequence"/>
</dbReference>
<dbReference type="AlphaFoldDB" id="A0AAD9KHN4"/>
<evidence type="ECO:0000256" key="4">
    <source>
        <dbReference type="ARBA" id="ARBA00022824"/>
    </source>
</evidence>
<keyword evidence="3 9" id="KW-0812">Transmembrane</keyword>
<keyword evidence="7 9" id="KW-0333">Golgi apparatus</keyword>
<comment type="function">
    <text evidence="9">Has a role in transport between endoplasmic reticulum and Golgi.</text>
</comment>
<keyword evidence="6 9" id="KW-1133">Transmembrane helix</keyword>
<dbReference type="GO" id="GO:0006888">
    <property type="term" value="P:endoplasmic reticulum to Golgi vesicle-mediated transport"/>
    <property type="evidence" value="ECO:0007669"/>
    <property type="project" value="UniProtKB-UniRule"/>
</dbReference>
<comment type="caution">
    <text evidence="10">The sequence shown here is derived from an EMBL/GenBank/DDBJ whole genome shotgun (WGS) entry which is preliminary data.</text>
</comment>
<gene>
    <name evidence="10" type="ORF">LSH36_1g23006</name>
</gene>
<feature type="transmembrane region" description="Helical" evidence="9">
    <location>
        <begin position="73"/>
        <end position="92"/>
    </location>
</feature>
<keyword evidence="4 9" id="KW-0256">Endoplasmic reticulum</keyword>
<dbReference type="InterPro" id="IPR005578">
    <property type="entry name" value="Yif1_fam"/>
</dbReference>
<protein>
    <recommendedName>
        <fullName evidence="9">Protein YIF1</fullName>
    </recommendedName>
</protein>
<evidence type="ECO:0000256" key="2">
    <source>
        <dbReference type="ARBA" id="ARBA00022448"/>
    </source>
</evidence>
<evidence type="ECO:0000256" key="1">
    <source>
        <dbReference type="ARBA" id="ARBA00009727"/>
    </source>
</evidence>
<evidence type="ECO:0000256" key="7">
    <source>
        <dbReference type="ARBA" id="ARBA00023034"/>
    </source>
</evidence>
<keyword evidence="5 9" id="KW-0653">Protein transport</keyword>
<evidence type="ECO:0000256" key="6">
    <source>
        <dbReference type="ARBA" id="ARBA00022989"/>
    </source>
</evidence>
<evidence type="ECO:0000256" key="3">
    <source>
        <dbReference type="ARBA" id="ARBA00022692"/>
    </source>
</evidence>
<comment type="subcellular location">
    <subcellularLocation>
        <location evidence="9">Endoplasmic reticulum membrane</location>
        <topology evidence="9">Multi-pass membrane protein</topology>
    </subcellularLocation>
    <subcellularLocation>
        <location evidence="9">Golgi apparatus membrane</location>
        <topology evidence="9">Multi-pass membrane protein</topology>
    </subcellularLocation>
</comment>
<evidence type="ECO:0000313" key="11">
    <source>
        <dbReference type="Proteomes" id="UP001208570"/>
    </source>
</evidence>
<evidence type="ECO:0000256" key="5">
    <source>
        <dbReference type="ARBA" id="ARBA00022927"/>
    </source>
</evidence>
<feature type="transmembrane region" description="Helical" evidence="9">
    <location>
        <begin position="113"/>
        <end position="131"/>
    </location>
</feature>
<reference evidence="10" key="1">
    <citation type="journal article" date="2023" name="Mol. Biol. Evol.">
        <title>Third-Generation Sequencing Reveals the Adaptive Role of the Epigenome in Three Deep-Sea Polychaetes.</title>
        <authorList>
            <person name="Perez M."/>
            <person name="Aroh O."/>
            <person name="Sun Y."/>
            <person name="Lan Y."/>
            <person name="Juniper S.K."/>
            <person name="Young C.R."/>
            <person name="Angers B."/>
            <person name="Qian P.Y."/>
        </authorList>
    </citation>
    <scope>NUCLEOTIDE SEQUENCE</scope>
    <source>
        <strain evidence="10">P08H-3</strain>
    </source>
</reference>
<evidence type="ECO:0000256" key="8">
    <source>
        <dbReference type="ARBA" id="ARBA00023136"/>
    </source>
</evidence>
<evidence type="ECO:0000313" key="10">
    <source>
        <dbReference type="EMBL" id="KAK2170728.1"/>
    </source>
</evidence>
<comment type="similarity">
    <text evidence="1 9">Belongs to the YIF1 family.</text>
</comment>
<accession>A0AAD9KHN4</accession>